<dbReference type="EMBL" id="CP021455">
    <property type="protein sequence ID" value="ARU05215.1"/>
    <property type="molecule type" value="Genomic_DNA"/>
</dbReference>
<name>A0A1Y0ENJ9_9BURK</name>
<dbReference type="AlphaFoldDB" id="A0A1Y0ENJ9"/>
<reference evidence="1 2" key="1">
    <citation type="submission" date="2017-05" db="EMBL/GenBank/DDBJ databases">
        <authorList>
            <person name="Song R."/>
            <person name="Chenine A.L."/>
            <person name="Ruprecht R.M."/>
        </authorList>
    </citation>
    <scope>NUCLEOTIDE SEQUENCE [LARGE SCALE GENOMIC DNA]</scope>
    <source>
        <strain evidence="1 2">DSM 26136</strain>
    </source>
</reference>
<sequence>MQKTYRHSEAASIALINAYYKRFTDASFCERFDLSLQTTDFFSREESLNMADRVQFFEHLRNAPNEQEFIQWQRSVRL</sequence>
<evidence type="ECO:0000313" key="1">
    <source>
        <dbReference type="EMBL" id="ARU05215.1"/>
    </source>
</evidence>
<organism evidence="1 2">
    <name type="scientific">Comamonas serinivorans</name>
    <dbReference type="NCBI Taxonomy" id="1082851"/>
    <lineage>
        <taxon>Bacteria</taxon>
        <taxon>Pseudomonadati</taxon>
        <taxon>Pseudomonadota</taxon>
        <taxon>Betaproteobacteria</taxon>
        <taxon>Burkholderiales</taxon>
        <taxon>Comamonadaceae</taxon>
        <taxon>Comamonas</taxon>
    </lineage>
</organism>
<dbReference type="Proteomes" id="UP000196138">
    <property type="component" value="Chromosome"/>
</dbReference>
<evidence type="ECO:0000313" key="2">
    <source>
        <dbReference type="Proteomes" id="UP000196138"/>
    </source>
</evidence>
<accession>A0A1Y0ENJ9</accession>
<keyword evidence="2" id="KW-1185">Reference proteome</keyword>
<dbReference type="KEGG" id="cser:CCO03_11440"/>
<proteinExistence type="predicted"/>
<gene>
    <name evidence="1" type="ORF">CCO03_11440</name>
</gene>
<protein>
    <submittedName>
        <fullName evidence="1">Uncharacterized protein</fullName>
    </submittedName>
</protein>